<dbReference type="EMBL" id="JAAMPC010000007">
    <property type="protein sequence ID" value="KAG2302976.1"/>
    <property type="molecule type" value="Genomic_DNA"/>
</dbReference>
<dbReference type="AlphaFoldDB" id="A0A8X7V7W6"/>
<name>A0A8X7V7W6_BRACI</name>
<gene>
    <name evidence="4" type="ORF">Bca52824_031627</name>
</gene>
<dbReference type="PANTHER" id="PTHR33124">
    <property type="entry name" value="TRANSCRIPTION FACTOR IBH1-LIKE 1"/>
    <property type="match status" value="1"/>
</dbReference>
<keyword evidence="1" id="KW-0805">Transcription regulation</keyword>
<dbReference type="Proteomes" id="UP000886595">
    <property type="component" value="Unassembled WGS sequence"/>
</dbReference>
<accession>A0A8X7V7W6</accession>
<dbReference type="GO" id="GO:0006355">
    <property type="term" value="P:regulation of DNA-templated transcription"/>
    <property type="evidence" value="ECO:0007669"/>
    <property type="project" value="InterPro"/>
</dbReference>
<dbReference type="InterPro" id="IPR059002">
    <property type="entry name" value="IBH1_N"/>
</dbReference>
<dbReference type="InterPro" id="IPR044660">
    <property type="entry name" value="IBH1-like"/>
</dbReference>
<evidence type="ECO:0000256" key="1">
    <source>
        <dbReference type="ARBA" id="ARBA00023015"/>
    </source>
</evidence>
<evidence type="ECO:0000313" key="5">
    <source>
        <dbReference type="Proteomes" id="UP000886595"/>
    </source>
</evidence>
<keyword evidence="2" id="KW-0804">Transcription</keyword>
<dbReference type="OrthoDB" id="658598at2759"/>
<dbReference type="PANTHER" id="PTHR33124:SF49">
    <property type="entry name" value="TRANSCRIPTION FACTOR_TRANSCRIPTION REGULATOR"/>
    <property type="match status" value="1"/>
</dbReference>
<comment type="caution">
    <text evidence="4">The sequence shown here is derived from an EMBL/GenBank/DDBJ whole genome shotgun (WGS) entry which is preliminary data.</text>
</comment>
<reference evidence="4 5" key="1">
    <citation type="submission" date="2020-02" db="EMBL/GenBank/DDBJ databases">
        <authorList>
            <person name="Ma Q."/>
            <person name="Huang Y."/>
            <person name="Song X."/>
            <person name="Pei D."/>
        </authorList>
    </citation>
    <scope>NUCLEOTIDE SEQUENCE [LARGE SCALE GENOMIC DNA]</scope>
    <source>
        <strain evidence="4">Sxm20200214</strain>
        <tissue evidence="4">Leaf</tissue>
    </source>
</reference>
<evidence type="ECO:0000256" key="2">
    <source>
        <dbReference type="ARBA" id="ARBA00023163"/>
    </source>
</evidence>
<proteinExistence type="predicted"/>
<feature type="domain" description="IBH1-like N-terminal" evidence="3">
    <location>
        <begin position="65"/>
        <end position="127"/>
    </location>
</feature>
<organism evidence="4 5">
    <name type="scientific">Brassica carinata</name>
    <name type="common">Ethiopian mustard</name>
    <name type="synonym">Abyssinian cabbage</name>
    <dbReference type="NCBI Taxonomy" id="52824"/>
    <lineage>
        <taxon>Eukaryota</taxon>
        <taxon>Viridiplantae</taxon>
        <taxon>Streptophyta</taxon>
        <taxon>Embryophyta</taxon>
        <taxon>Tracheophyta</taxon>
        <taxon>Spermatophyta</taxon>
        <taxon>Magnoliopsida</taxon>
        <taxon>eudicotyledons</taxon>
        <taxon>Gunneridae</taxon>
        <taxon>Pentapetalae</taxon>
        <taxon>rosids</taxon>
        <taxon>malvids</taxon>
        <taxon>Brassicales</taxon>
        <taxon>Brassicaceae</taxon>
        <taxon>Brassiceae</taxon>
        <taxon>Brassica</taxon>
    </lineage>
</organism>
<evidence type="ECO:0000313" key="4">
    <source>
        <dbReference type="EMBL" id="KAG2302976.1"/>
    </source>
</evidence>
<evidence type="ECO:0000259" key="3">
    <source>
        <dbReference type="Pfam" id="PF26576"/>
    </source>
</evidence>
<keyword evidence="5" id="KW-1185">Reference proteome</keyword>
<sequence length="203" mass="23346">MHYCTTSNHIVIHNRRISPSLLLSPLYKYFFGRLPTEQTNARMEKQIMNKRKRVFSLQEKKNPKAVFAKRYVSHLVPALKKINMNKLSSQVNSKSFEQTVKHEVDMALALSAQEFAWSRFLQDKLLSSPHEDPRYSSKIVETSSCKQDGKGAEIKKKLKELQKLVPGGEEMNMEEVLTETGSYIVCLELQMIVLKSLVQDNIS</sequence>
<protein>
    <recommendedName>
        <fullName evidence="3">IBH1-like N-terminal domain-containing protein</fullName>
    </recommendedName>
</protein>
<dbReference type="Pfam" id="PF26576">
    <property type="entry name" value="IBH1_N"/>
    <property type="match status" value="1"/>
</dbReference>